<evidence type="ECO:0000256" key="3">
    <source>
        <dbReference type="ARBA" id="ARBA00022475"/>
    </source>
</evidence>
<keyword evidence="6" id="KW-0812">Transmembrane</keyword>
<keyword evidence="5 9" id="KW-0997">Cell inner membrane</keyword>
<dbReference type="EMBL" id="BMEO01000001">
    <property type="protein sequence ID" value="GGF85615.1"/>
    <property type="molecule type" value="Genomic_DNA"/>
</dbReference>
<dbReference type="GO" id="GO:0015627">
    <property type="term" value="C:type II protein secretion system complex"/>
    <property type="evidence" value="ECO:0007669"/>
    <property type="project" value="UniProtKB-UniRule"/>
</dbReference>
<keyword evidence="12" id="KW-1185">Reference proteome</keyword>
<organism evidence="11 12">
    <name type="scientific">Marinicella pacifica</name>
    <dbReference type="NCBI Taxonomy" id="1171543"/>
    <lineage>
        <taxon>Bacteria</taxon>
        <taxon>Pseudomonadati</taxon>
        <taxon>Pseudomonadota</taxon>
        <taxon>Gammaproteobacteria</taxon>
        <taxon>Lysobacterales</taxon>
        <taxon>Marinicellaceae</taxon>
        <taxon>Marinicella</taxon>
    </lineage>
</organism>
<comment type="similarity">
    <text evidence="2 9">Belongs to the GSP I family.</text>
</comment>
<dbReference type="NCBIfam" id="TIGR01707">
    <property type="entry name" value="gspI"/>
    <property type="match status" value="1"/>
</dbReference>
<gene>
    <name evidence="11" type="ORF">GCM10011365_03300</name>
</gene>
<dbReference type="InterPro" id="IPR010052">
    <property type="entry name" value="T2SS_protein-GspI"/>
</dbReference>
<evidence type="ECO:0000256" key="5">
    <source>
        <dbReference type="ARBA" id="ARBA00022519"/>
    </source>
</evidence>
<evidence type="ECO:0000256" key="8">
    <source>
        <dbReference type="ARBA" id="ARBA00023136"/>
    </source>
</evidence>
<dbReference type="PANTHER" id="PTHR38779">
    <property type="entry name" value="TYPE II SECRETION SYSTEM PROTEIN I-RELATED"/>
    <property type="match status" value="1"/>
</dbReference>
<feature type="domain" description="Type II secretion system protein GspI C-terminal" evidence="10">
    <location>
        <begin position="38"/>
        <end position="111"/>
    </location>
</feature>
<accession>A0A917CDT2</accession>
<dbReference type="NCBIfam" id="TIGR02532">
    <property type="entry name" value="IV_pilin_GFxxxE"/>
    <property type="match status" value="1"/>
</dbReference>
<dbReference type="PANTHER" id="PTHR38779:SF2">
    <property type="entry name" value="TYPE II SECRETION SYSTEM PROTEIN I-RELATED"/>
    <property type="match status" value="1"/>
</dbReference>
<keyword evidence="8" id="KW-0472">Membrane</keyword>
<keyword evidence="7" id="KW-1133">Transmembrane helix</keyword>
<dbReference type="GO" id="GO:0005886">
    <property type="term" value="C:plasma membrane"/>
    <property type="evidence" value="ECO:0007669"/>
    <property type="project" value="UniProtKB-SubCell"/>
</dbReference>
<dbReference type="SUPFAM" id="SSF54523">
    <property type="entry name" value="Pili subunits"/>
    <property type="match status" value="1"/>
</dbReference>
<dbReference type="GO" id="GO:0015628">
    <property type="term" value="P:protein secretion by the type II secretion system"/>
    <property type="evidence" value="ECO:0007669"/>
    <property type="project" value="UniProtKB-UniRule"/>
</dbReference>
<comment type="caution">
    <text evidence="11">The sequence shown here is derived from an EMBL/GenBank/DDBJ whole genome shotgun (WGS) entry which is preliminary data.</text>
</comment>
<dbReference type="InterPro" id="IPR003413">
    <property type="entry name" value="T2SS_GspI_C"/>
</dbReference>
<protein>
    <recommendedName>
        <fullName evidence="9">Type II secretion system protein I</fullName>
        <shortName evidence="9">T2SS minor pseudopilin I</shortName>
    </recommendedName>
</protein>
<evidence type="ECO:0000313" key="11">
    <source>
        <dbReference type="EMBL" id="GGF85615.1"/>
    </source>
</evidence>
<evidence type="ECO:0000256" key="9">
    <source>
        <dbReference type="RuleBase" id="RU368030"/>
    </source>
</evidence>
<evidence type="ECO:0000256" key="2">
    <source>
        <dbReference type="ARBA" id="ARBA00008358"/>
    </source>
</evidence>
<evidence type="ECO:0000256" key="1">
    <source>
        <dbReference type="ARBA" id="ARBA00004377"/>
    </source>
</evidence>
<reference evidence="11" key="1">
    <citation type="journal article" date="2014" name="Int. J. Syst. Evol. Microbiol.">
        <title>Complete genome sequence of Corynebacterium casei LMG S-19264T (=DSM 44701T), isolated from a smear-ripened cheese.</title>
        <authorList>
            <consortium name="US DOE Joint Genome Institute (JGI-PGF)"/>
            <person name="Walter F."/>
            <person name="Albersmeier A."/>
            <person name="Kalinowski J."/>
            <person name="Ruckert C."/>
        </authorList>
    </citation>
    <scope>NUCLEOTIDE SEQUENCE</scope>
    <source>
        <strain evidence="11">CGMCC 1.12181</strain>
    </source>
</reference>
<dbReference type="InterPro" id="IPR012902">
    <property type="entry name" value="N_methyl_site"/>
</dbReference>
<dbReference type="Pfam" id="PF02501">
    <property type="entry name" value="T2SSI"/>
    <property type="match status" value="1"/>
</dbReference>
<evidence type="ECO:0000313" key="12">
    <source>
        <dbReference type="Proteomes" id="UP000605253"/>
    </source>
</evidence>
<proteinExistence type="inferred from homology"/>
<comment type="subcellular location">
    <subcellularLocation>
        <location evidence="1 9">Cell inner membrane</location>
        <topology evidence="1 9">Single-pass membrane protein</topology>
    </subcellularLocation>
</comment>
<evidence type="ECO:0000256" key="4">
    <source>
        <dbReference type="ARBA" id="ARBA00022481"/>
    </source>
</evidence>
<comment type="PTM">
    <text evidence="9">Cleaved by prepilin peptidase.</text>
</comment>
<dbReference type="Gene3D" id="3.30.1300.30">
    <property type="entry name" value="GSPII I/J protein-like"/>
    <property type="match status" value="1"/>
</dbReference>
<keyword evidence="4 9" id="KW-0488">Methylation</keyword>
<sequence length="115" mass="13188">MRGFTLLEVLLALVVISVALVALVEATGLAHQQTAQMAQRQQALQLADEMMMQFYQRAQVNDEQGSEQRQDHTYYWSVDVSNTDNPRIIRLDVRVGMSRDFDYVLANLSGFKRHE</sequence>
<evidence type="ECO:0000256" key="6">
    <source>
        <dbReference type="ARBA" id="ARBA00022692"/>
    </source>
</evidence>
<evidence type="ECO:0000256" key="7">
    <source>
        <dbReference type="ARBA" id="ARBA00022989"/>
    </source>
</evidence>
<reference evidence="11" key="2">
    <citation type="submission" date="2020-09" db="EMBL/GenBank/DDBJ databases">
        <authorList>
            <person name="Sun Q."/>
            <person name="Zhou Y."/>
        </authorList>
    </citation>
    <scope>NUCLEOTIDE SEQUENCE</scope>
    <source>
        <strain evidence="11">CGMCC 1.12181</strain>
    </source>
</reference>
<comment type="function">
    <text evidence="9">Component of the type II secretion system required for the energy-dependent secretion of extracellular factors such as proteases and toxins from the periplasm.</text>
</comment>
<comment type="subunit">
    <text evidence="9">Type II secretion is composed of four main components: the outer membrane complex, the inner membrane complex, the cytoplasmic secretion ATPase and the periplasm-spanning pseudopilus.</text>
</comment>
<dbReference type="Pfam" id="PF07963">
    <property type="entry name" value="N_methyl"/>
    <property type="match status" value="1"/>
</dbReference>
<keyword evidence="3" id="KW-1003">Cell membrane</keyword>
<dbReference type="AlphaFoldDB" id="A0A917CDT2"/>
<dbReference type="Proteomes" id="UP000605253">
    <property type="component" value="Unassembled WGS sequence"/>
</dbReference>
<name>A0A917CDT2_9GAMM</name>
<dbReference type="PROSITE" id="PS00409">
    <property type="entry name" value="PROKAR_NTER_METHYL"/>
    <property type="match status" value="1"/>
</dbReference>
<dbReference type="InterPro" id="IPR045584">
    <property type="entry name" value="Pilin-like"/>
</dbReference>
<evidence type="ECO:0000259" key="10">
    <source>
        <dbReference type="Pfam" id="PF02501"/>
    </source>
</evidence>